<dbReference type="Proteomes" id="UP000184436">
    <property type="component" value="Unassembled WGS sequence"/>
</dbReference>
<keyword evidence="4" id="KW-1185">Reference proteome</keyword>
<reference evidence="3 4" key="1">
    <citation type="submission" date="2016-11" db="EMBL/GenBank/DDBJ databases">
        <authorList>
            <person name="Jaros S."/>
            <person name="Januszkiewicz K."/>
            <person name="Wedrychowicz H."/>
        </authorList>
    </citation>
    <scope>NUCLEOTIDE SEQUENCE [LARGE SCALE GENOMIC DNA]</scope>
    <source>
        <strain evidence="3 4">DSM 26883</strain>
    </source>
</reference>
<evidence type="ECO:0000313" key="3">
    <source>
        <dbReference type="EMBL" id="SHE42053.1"/>
    </source>
</evidence>
<protein>
    <submittedName>
        <fullName evidence="3">3',5'-cyclic AMP phosphodiesterase CpdA</fullName>
    </submittedName>
</protein>
<evidence type="ECO:0000256" key="1">
    <source>
        <dbReference type="ARBA" id="ARBA00022729"/>
    </source>
</evidence>
<dbReference type="GO" id="GO:0003993">
    <property type="term" value="F:acid phosphatase activity"/>
    <property type="evidence" value="ECO:0007669"/>
    <property type="project" value="InterPro"/>
</dbReference>
<dbReference type="RefSeq" id="WP_051572672.1">
    <property type="nucleotide sequence ID" value="NZ_FQVD01000002.1"/>
</dbReference>
<dbReference type="PANTHER" id="PTHR22953">
    <property type="entry name" value="ACID PHOSPHATASE RELATED"/>
    <property type="match status" value="1"/>
</dbReference>
<accession>A0A1M4TC81</accession>
<organism evidence="3 4">
    <name type="scientific">Bacteroides faecichinchillae</name>
    <dbReference type="NCBI Taxonomy" id="871325"/>
    <lineage>
        <taxon>Bacteria</taxon>
        <taxon>Pseudomonadati</taxon>
        <taxon>Bacteroidota</taxon>
        <taxon>Bacteroidia</taxon>
        <taxon>Bacteroidales</taxon>
        <taxon>Bacteroidaceae</taxon>
        <taxon>Bacteroides</taxon>
    </lineage>
</organism>
<dbReference type="InterPro" id="IPR029052">
    <property type="entry name" value="Metallo-depent_PP-like"/>
</dbReference>
<dbReference type="STRING" id="871325.SAMN05444349_10276"/>
<name>A0A1M4TC81_9BACE</name>
<evidence type="ECO:0000313" key="4">
    <source>
        <dbReference type="Proteomes" id="UP000184436"/>
    </source>
</evidence>
<sequence>MRNTLLHLKRFTLAFILIIGFTFSLSAKQIETFKISHGPYLQEVTTDGVSFIFTTSLPAFSCIELRKQGETQTKMYHHTEYGLHDAYNTFHFIRGKGLEPKTTYEYRILTKEIHEFNPYKIVYGDSITSQWYSFQTTDPKGKGGSLFIVSDTHNDAKKLETLLNLCDYRTCDVFLYAGDLMNFMENDETPFKAFIDTSVRLFATSIPFEMVRGNHETRGKLARTYPKLFPKTTNKIYGSRLVGDIMIVMLDCGEDKPDTAPVYAGLNDFDNYRTEQTEWLKELVKSKEFKKAKYRIVISHFPMITSLDKGRDTDHGISDLAAKMLPVLNKANIDLMISGHTHRYAFFEAGSGGNLFPVIVGSNHSATRLDIQDGKIKAKVVDKDGKILLDTQF</sequence>
<dbReference type="Pfam" id="PF00149">
    <property type="entry name" value="Metallophos"/>
    <property type="match status" value="1"/>
</dbReference>
<dbReference type="Gene3D" id="3.60.21.10">
    <property type="match status" value="1"/>
</dbReference>
<evidence type="ECO:0000259" key="2">
    <source>
        <dbReference type="Pfam" id="PF00149"/>
    </source>
</evidence>
<dbReference type="InterPro" id="IPR039331">
    <property type="entry name" value="PAPs-like"/>
</dbReference>
<proteinExistence type="predicted"/>
<dbReference type="PANTHER" id="PTHR22953:SF153">
    <property type="entry name" value="PURPLE ACID PHOSPHATASE"/>
    <property type="match status" value="1"/>
</dbReference>
<dbReference type="SUPFAM" id="SSF56300">
    <property type="entry name" value="Metallo-dependent phosphatases"/>
    <property type="match status" value="1"/>
</dbReference>
<dbReference type="OrthoDB" id="596345at2"/>
<dbReference type="EMBL" id="FQVD01000002">
    <property type="protein sequence ID" value="SHE42053.1"/>
    <property type="molecule type" value="Genomic_DNA"/>
</dbReference>
<keyword evidence="1" id="KW-0732">Signal</keyword>
<feature type="domain" description="Calcineurin-like phosphoesterase" evidence="2">
    <location>
        <begin position="147"/>
        <end position="344"/>
    </location>
</feature>
<gene>
    <name evidence="3" type="ORF">SAMN05444349_10276</name>
</gene>
<dbReference type="InterPro" id="IPR004843">
    <property type="entry name" value="Calcineurin-like_PHP"/>
</dbReference>
<dbReference type="AlphaFoldDB" id="A0A1M4TC81"/>